<feature type="compositionally biased region" description="Basic and acidic residues" evidence="1">
    <location>
        <begin position="1"/>
        <end position="10"/>
    </location>
</feature>
<dbReference type="PANTHER" id="PTHR43591:SF10">
    <property type="entry name" value="ABC TRANSMEMBRANE TYPE-1 DOMAIN-CONTAINING PROTEIN-RELATED"/>
    <property type="match status" value="1"/>
</dbReference>
<dbReference type="AlphaFoldDB" id="A0A8H7W9L2"/>
<reference evidence="2" key="1">
    <citation type="submission" date="2021-02" db="EMBL/GenBank/DDBJ databases">
        <title>Genome sequence Cadophora malorum strain M34.</title>
        <authorList>
            <person name="Stefanovic E."/>
            <person name="Vu D."/>
            <person name="Scully C."/>
            <person name="Dijksterhuis J."/>
            <person name="Roader J."/>
            <person name="Houbraken J."/>
        </authorList>
    </citation>
    <scope>NUCLEOTIDE SEQUENCE</scope>
    <source>
        <strain evidence="2">M34</strain>
    </source>
</reference>
<evidence type="ECO:0008006" key="4">
    <source>
        <dbReference type="Google" id="ProtNLM"/>
    </source>
</evidence>
<keyword evidence="3" id="KW-1185">Reference proteome</keyword>
<evidence type="ECO:0000256" key="1">
    <source>
        <dbReference type="SAM" id="MobiDB-lite"/>
    </source>
</evidence>
<organism evidence="2 3">
    <name type="scientific">Cadophora malorum</name>
    <dbReference type="NCBI Taxonomy" id="108018"/>
    <lineage>
        <taxon>Eukaryota</taxon>
        <taxon>Fungi</taxon>
        <taxon>Dikarya</taxon>
        <taxon>Ascomycota</taxon>
        <taxon>Pezizomycotina</taxon>
        <taxon>Leotiomycetes</taxon>
        <taxon>Helotiales</taxon>
        <taxon>Ploettnerulaceae</taxon>
        <taxon>Cadophora</taxon>
    </lineage>
</organism>
<dbReference type="SUPFAM" id="SSF53335">
    <property type="entry name" value="S-adenosyl-L-methionine-dependent methyltransferases"/>
    <property type="match status" value="1"/>
</dbReference>
<dbReference type="CDD" id="cd02440">
    <property type="entry name" value="AdoMet_MTases"/>
    <property type="match status" value="1"/>
</dbReference>
<dbReference type="Proteomes" id="UP000664132">
    <property type="component" value="Unassembled WGS sequence"/>
</dbReference>
<gene>
    <name evidence="2" type="ORF">IFR04_010543</name>
</gene>
<evidence type="ECO:0000313" key="2">
    <source>
        <dbReference type="EMBL" id="KAG4416324.1"/>
    </source>
</evidence>
<dbReference type="PANTHER" id="PTHR43591">
    <property type="entry name" value="METHYLTRANSFERASE"/>
    <property type="match status" value="1"/>
</dbReference>
<dbReference type="GO" id="GO:0008168">
    <property type="term" value="F:methyltransferase activity"/>
    <property type="evidence" value="ECO:0007669"/>
    <property type="project" value="TreeGrafter"/>
</dbReference>
<accession>A0A8H7W9L2</accession>
<feature type="region of interest" description="Disordered" evidence="1">
    <location>
        <begin position="1"/>
        <end position="25"/>
    </location>
</feature>
<dbReference type="OrthoDB" id="2013972at2759"/>
<proteinExistence type="predicted"/>
<sequence>MADADEHIEVRANAGSSSRSSEYEMGDTFSVDSSITQYRIENGRRYHAYKDGLYWAPNDERQNENLDISHHKYLLCLDHKLVLAPIDDNIERALDIGTGTGIWAIDFADEHPNTDVIGTDLSPIQPSLVPPNCRFEIDDASDEWTYPTNFFDFIHIRALFGSIEDWPALYAQVFKHLKPGGWIEHVEGSIEIKSDDGTLAENSPLKTFTSLFAEAGAITGQIFNVTDIMKQKITEAGFVNVVEQVYKTPLGGWPADAKLRELGQWALLGFDTGLEGYALATLTRVLGWTPTQVHVFLAQLRVAARDRRTHSYHEIKVVYAQKPLQ</sequence>
<dbReference type="Gene3D" id="3.40.50.150">
    <property type="entry name" value="Vaccinia Virus protein VP39"/>
    <property type="match status" value="1"/>
</dbReference>
<evidence type="ECO:0000313" key="3">
    <source>
        <dbReference type="Proteomes" id="UP000664132"/>
    </source>
</evidence>
<name>A0A8H7W9L2_9HELO</name>
<dbReference type="EMBL" id="JAFJYH010000190">
    <property type="protein sequence ID" value="KAG4416324.1"/>
    <property type="molecule type" value="Genomic_DNA"/>
</dbReference>
<protein>
    <recommendedName>
        <fullName evidence="4">S-adenosyl-L-methionine-dependent methyltransferase</fullName>
    </recommendedName>
</protein>
<dbReference type="Pfam" id="PF13489">
    <property type="entry name" value="Methyltransf_23"/>
    <property type="match status" value="1"/>
</dbReference>
<comment type="caution">
    <text evidence="2">The sequence shown here is derived from an EMBL/GenBank/DDBJ whole genome shotgun (WGS) entry which is preliminary data.</text>
</comment>
<dbReference type="InterPro" id="IPR029063">
    <property type="entry name" value="SAM-dependent_MTases_sf"/>
</dbReference>